<keyword evidence="4" id="KW-0249">Electron transport</keyword>
<evidence type="ECO:0000256" key="4">
    <source>
        <dbReference type="ARBA" id="ARBA00022982"/>
    </source>
</evidence>
<keyword evidence="7" id="KW-1133">Transmembrane helix</keyword>
<keyword evidence="5" id="KW-0408">Iron</keyword>
<evidence type="ECO:0000256" key="3">
    <source>
        <dbReference type="ARBA" id="ARBA00022723"/>
    </source>
</evidence>
<feature type="domain" description="4Fe-4S ferredoxin-type" evidence="8">
    <location>
        <begin position="61"/>
        <end position="100"/>
    </location>
</feature>
<evidence type="ECO:0000313" key="9">
    <source>
        <dbReference type="EMBL" id="ABR56305.1"/>
    </source>
</evidence>
<keyword evidence="7" id="KW-0472">Membrane</keyword>
<organism evidence="9 10">
    <name type="scientific">Methanococcus aeolicus (strain ATCC BAA-1280 / DSM 17508 / OCM 812 / Nankai-3)</name>
    <dbReference type="NCBI Taxonomy" id="419665"/>
    <lineage>
        <taxon>Archaea</taxon>
        <taxon>Methanobacteriati</taxon>
        <taxon>Methanobacteriota</taxon>
        <taxon>Methanomada group</taxon>
        <taxon>Methanococci</taxon>
        <taxon>Methanococcales</taxon>
        <taxon>Methanococcaceae</taxon>
        <taxon>Methanococcus</taxon>
    </lineage>
</organism>
<dbReference type="EMBL" id="CP000743">
    <property type="protein sequence ID" value="ABR56305.1"/>
    <property type="molecule type" value="Genomic_DNA"/>
</dbReference>
<evidence type="ECO:0000256" key="6">
    <source>
        <dbReference type="ARBA" id="ARBA00023014"/>
    </source>
</evidence>
<evidence type="ECO:0000256" key="1">
    <source>
        <dbReference type="ARBA" id="ARBA00022448"/>
    </source>
</evidence>
<proteinExistence type="predicted"/>
<sequence>MDFNKIKLKKWFPTIMKYLFFIVSLETIVLVMLRCPYVIPFLACDMCPVVDCPSKYYRKPFVAFIVGYMIIFKADFCSKICPFGSLNDILYKIRRKISKKPFKLSLETKTILNFLKYLFFVCAIIAIFYGNPRYYIPIHTSDLMTSLKLAYLAAGNAYFARLYVIVGALLLGLLLIPRFWCRYICPLGTSIQLTKKGIRKIKTVNAVKSCGDCSKCGKNDNKYN</sequence>
<accession>A6UUY3</accession>
<evidence type="ECO:0000259" key="8">
    <source>
        <dbReference type="Pfam" id="PF12801"/>
    </source>
</evidence>
<feature type="transmembrane region" description="Helical" evidence="7">
    <location>
        <begin position="111"/>
        <end position="129"/>
    </location>
</feature>
<dbReference type="AlphaFoldDB" id="A6UUY3"/>
<dbReference type="InterPro" id="IPR051684">
    <property type="entry name" value="Electron_Trans/Redox"/>
</dbReference>
<keyword evidence="3" id="KW-0479">Metal-binding</keyword>
<dbReference type="Proteomes" id="UP000001106">
    <property type="component" value="Chromosome"/>
</dbReference>
<evidence type="ECO:0000313" key="10">
    <source>
        <dbReference type="Proteomes" id="UP000001106"/>
    </source>
</evidence>
<evidence type="ECO:0000256" key="2">
    <source>
        <dbReference type="ARBA" id="ARBA00022485"/>
    </source>
</evidence>
<evidence type="ECO:0000256" key="5">
    <source>
        <dbReference type="ARBA" id="ARBA00023004"/>
    </source>
</evidence>
<dbReference type="OrthoDB" id="23833at2157"/>
<keyword evidence="10" id="KW-1185">Reference proteome</keyword>
<dbReference type="KEGG" id="mae:Maeo_0722"/>
<gene>
    <name evidence="9" type="ordered locus">Maeo_0722</name>
</gene>
<keyword evidence="2" id="KW-0004">4Fe-4S</keyword>
<name>A6UUY3_META3</name>
<dbReference type="eggNOG" id="arCOG02772">
    <property type="taxonomic scope" value="Archaea"/>
</dbReference>
<keyword evidence="6" id="KW-0411">Iron-sulfur</keyword>
<feature type="domain" description="4Fe-4S ferredoxin-type" evidence="8">
    <location>
        <begin position="162"/>
        <end position="200"/>
    </location>
</feature>
<dbReference type="GO" id="GO:0051539">
    <property type="term" value="F:4 iron, 4 sulfur cluster binding"/>
    <property type="evidence" value="ECO:0007669"/>
    <property type="project" value="UniProtKB-KW"/>
</dbReference>
<keyword evidence="7" id="KW-0812">Transmembrane</keyword>
<keyword evidence="1" id="KW-0813">Transport</keyword>
<feature type="transmembrane region" description="Helical" evidence="7">
    <location>
        <begin position="63"/>
        <end position="90"/>
    </location>
</feature>
<dbReference type="GO" id="GO:0005886">
    <property type="term" value="C:plasma membrane"/>
    <property type="evidence" value="ECO:0007669"/>
    <property type="project" value="TreeGrafter"/>
</dbReference>
<dbReference type="Pfam" id="PF12801">
    <property type="entry name" value="Fer4_5"/>
    <property type="match status" value="2"/>
</dbReference>
<feature type="transmembrane region" description="Helical" evidence="7">
    <location>
        <begin position="20"/>
        <end position="43"/>
    </location>
</feature>
<dbReference type="InterPro" id="IPR017896">
    <property type="entry name" value="4Fe4S_Fe-S-bd"/>
</dbReference>
<evidence type="ECO:0000256" key="7">
    <source>
        <dbReference type="SAM" id="Phobius"/>
    </source>
</evidence>
<feature type="transmembrane region" description="Helical" evidence="7">
    <location>
        <begin position="149"/>
        <end position="176"/>
    </location>
</feature>
<dbReference type="RefSeq" id="WP_011973437.1">
    <property type="nucleotide sequence ID" value="NC_009635.1"/>
</dbReference>
<dbReference type="GeneID" id="5326490"/>
<dbReference type="HOGENOM" id="CLU_1269936_0_0_2"/>
<protein>
    <recommendedName>
        <fullName evidence="8">4Fe-4S ferredoxin-type domain-containing protein</fullName>
    </recommendedName>
</protein>
<dbReference type="PANTHER" id="PTHR30176">
    <property type="entry name" value="FERREDOXIN-TYPE PROTEIN NAPH"/>
    <property type="match status" value="1"/>
</dbReference>
<dbReference type="GO" id="GO:0046872">
    <property type="term" value="F:metal ion binding"/>
    <property type="evidence" value="ECO:0007669"/>
    <property type="project" value="UniProtKB-KW"/>
</dbReference>
<dbReference type="STRING" id="419665.Maeo_0722"/>
<reference evidence="9" key="1">
    <citation type="submission" date="2007-06" db="EMBL/GenBank/DDBJ databases">
        <title>Complete sequence of Methanococcus aeolicus Nankai-3.</title>
        <authorList>
            <consortium name="US DOE Joint Genome Institute"/>
            <person name="Copeland A."/>
            <person name="Lucas S."/>
            <person name="Lapidus A."/>
            <person name="Barry K."/>
            <person name="Glavina del Rio T."/>
            <person name="Dalin E."/>
            <person name="Tice H."/>
            <person name="Pitluck S."/>
            <person name="Chain P."/>
            <person name="Malfatti S."/>
            <person name="Shin M."/>
            <person name="Vergez L."/>
            <person name="Schmutz J."/>
            <person name="Larimer F."/>
            <person name="Land M."/>
            <person name="Hauser L."/>
            <person name="Kyrpides N."/>
            <person name="Lykidis A."/>
            <person name="Sieprawska-Lupa M."/>
            <person name="Whitman W.B."/>
            <person name="Richardson P."/>
        </authorList>
    </citation>
    <scope>NUCLEOTIDE SEQUENCE [LARGE SCALE GENOMIC DNA]</scope>
    <source>
        <strain evidence="9">Nankai-3</strain>
    </source>
</reference>
<dbReference type="PANTHER" id="PTHR30176:SF3">
    <property type="entry name" value="FERREDOXIN-TYPE PROTEIN NAPH"/>
    <property type="match status" value="1"/>
</dbReference>